<evidence type="ECO:0000256" key="1">
    <source>
        <dbReference type="SAM" id="MobiDB-lite"/>
    </source>
</evidence>
<evidence type="ECO:0000313" key="2">
    <source>
        <dbReference type="EMBL" id="QUX29353.1"/>
    </source>
</evidence>
<reference evidence="3" key="1">
    <citation type="submission" date="2021-05" db="EMBL/GenBank/DDBJ databases">
        <title>Direct Submission.</title>
        <authorList>
            <person name="Li K."/>
            <person name="Gao J."/>
        </authorList>
    </citation>
    <scope>NUCLEOTIDE SEQUENCE [LARGE SCALE GENOMIC DNA]</scope>
    <source>
        <strain evidence="3">HDS12</strain>
    </source>
</reference>
<gene>
    <name evidence="2" type="ORF">KGD83_01775</name>
</gene>
<evidence type="ECO:0000313" key="3">
    <source>
        <dbReference type="Proteomes" id="UP000678016"/>
    </source>
</evidence>
<dbReference type="Proteomes" id="UP000678016">
    <property type="component" value="Chromosome"/>
</dbReference>
<organism evidence="2 3">
    <name type="scientific">Nocardiopsis akebiae</name>
    <dbReference type="NCBI Taxonomy" id="2831968"/>
    <lineage>
        <taxon>Bacteria</taxon>
        <taxon>Bacillati</taxon>
        <taxon>Actinomycetota</taxon>
        <taxon>Actinomycetes</taxon>
        <taxon>Streptosporangiales</taxon>
        <taxon>Nocardiopsidaceae</taxon>
        <taxon>Nocardiopsis</taxon>
    </lineage>
</organism>
<dbReference type="RefSeq" id="WP_212642218.1">
    <property type="nucleotide sequence ID" value="NZ_CP074132.1"/>
</dbReference>
<protein>
    <submittedName>
        <fullName evidence="2">Uncharacterized protein</fullName>
    </submittedName>
</protein>
<dbReference type="EMBL" id="CP074132">
    <property type="protein sequence ID" value="QUX29353.1"/>
    <property type="molecule type" value="Genomic_DNA"/>
</dbReference>
<keyword evidence="3" id="KW-1185">Reference proteome</keyword>
<name>A0ABX8C8S6_9ACTN</name>
<proteinExistence type="predicted"/>
<sequence>MTAVPEPRRQPRTVFEVHEVESREALRAWARAHRVRVRCLGSTWQHEEVYGAQKGTQVRVCRTPWEHHRLHPTVWRSPLEALPPEKPPSIPRQRTP</sequence>
<accession>A0ABX8C8S6</accession>
<feature type="region of interest" description="Disordered" evidence="1">
    <location>
        <begin position="77"/>
        <end position="96"/>
    </location>
</feature>